<geneLocation type="plasmid" evidence="1 3">
    <name>unnamed</name>
</geneLocation>
<evidence type="ECO:0000313" key="2">
    <source>
        <dbReference type="EMBL" id="QIA91154.1"/>
    </source>
</evidence>
<evidence type="ECO:0000313" key="1">
    <source>
        <dbReference type="EMBL" id="QIA91151.1"/>
    </source>
</evidence>
<dbReference type="EMBL" id="CP040853">
    <property type="protein sequence ID" value="QIA91151.1"/>
    <property type="molecule type" value="Genomic_DNA"/>
</dbReference>
<reference evidence="1 3" key="1">
    <citation type="journal article" date="2019" name="Nat. Med.">
        <title>Preventing dysbiosis of the neonatal mouse intestinal microbiome protects against late-onset sepsis.</title>
        <authorList>
            <person name="Singer J.R."/>
            <person name="Blosser E.G."/>
            <person name="Zindl C.L."/>
            <person name="Silberger D.J."/>
            <person name="Conlan S."/>
            <person name="Laufer V.A."/>
            <person name="DiToro D."/>
            <person name="Deming C."/>
            <person name="Kumar R."/>
            <person name="Morrow C.D."/>
            <person name="Segre J.A."/>
            <person name="Gray M.J."/>
            <person name="Randolph D.A."/>
            <person name="Weaver C.T."/>
        </authorList>
    </citation>
    <scope>NUCLEOTIDE SEQUENCE [LARGE SCALE GENOMIC DNA]</scope>
    <source>
        <strain evidence="1 3">V10</strain>
        <plasmid evidence="1 3">unnamed</plasmid>
    </source>
</reference>
<accession>A0AAE6WHW6</accession>
<dbReference type="Proteomes" id="UP000463931">
    <property type="component" value="Plasmid unnamed"/>
</dbReference>
<gene>
    <name evidence="1" type="ORF">FEE40_13175</name>
    <name evidence="2" type="ORF">FEE40_13190</name>
</gene>
<protein>
    <submittedName>
        <fullName evidence="1">Uncharacterized protein</fullName>
    </submittedName>
</protein>
<proteinExistence type="predicted"/>
<organism evidence="1 3">
    <name type="scientific">Ligilactobacillus murinus</name>
    <dbReference type="NCBI Taxonomy" id="1622"/>
    <lineage>
        <taxon>Bacteria</taxon>
        <taxon>Bacillati</taxon>
        <taxon>Bacillota</taxon>
        <taxon>Bacilli</taxon>
        <taxon>Lactobacillales</taxon>
        <taxon>Lactobacillaceae</taxon>
        <taxon>Ligilactobacillus</taxon>
    </lineage>
</organism>
<sequence length="476" mass="54780">MADAFKLHEAIQAERDKMHSVIRMYEELDLDNFRELQVCNTKNMRAVRSWRLNIARNINAIDDRVKQQERMCEILTPQIKALNELLSTELLIKNERDFDEFYSLRSSILNSRRLLASLYTAKEKYLSTDFREELQDVLLEMRSLSKKVSERRREYKLLTLKRSEEETVLISEAEELASSLNAQLPFNENGRSMGAWSVNRRKERYVLRFDPSALVSWGNQAGTTLSGYLEDNTNLQKTEIIDYIVSHWGETFADEIYRSVASGTLSELGAYLANEYRMTTNYSTGISAVFEHEKNGAVDSIEPVHIAFSTRVSRITVGDVENVPAEVKEELLSYARGKFDVTINAQNQINDYSRRYKTLPIELVQKDVKDLGNQIRGLKRHLRELYALVNSDVFGDQRNSDEGAIRIEDLNYSIKALQSITTKTNDFRDVFYEFKRSCTAFESWIDGSWIQFGGTPSGDVHSMGFSWAQAMGLTDD</sequence>
<dbReference type="RefSeq" id="WP_163587963.1">
    <property type="nucleotide sequence ID" value="NZ_CP040853.1"/>
</dbReference>
<keyword evidence="1" id="KW-0614">Plasmid</keyword>
<name>A0AAE6WHW6_9LACO</name>
<evidence type="ECO:0000313" key="3">
    <source>
        <dbReference type="Proteomes" id="UP000463931"/>
    </source>
</evidence>
<dbReference type="AlphaFoldDB" id="A0AAE6WHW6"/>
<dbReference type="EMBL" id="CP040853">
    <property type="protein sequence ID" value="QIA91154.1"/>
    <property type="molecule type" value="Genomic_DNA"/>
</dbReference>